<evidence type="ECO:0000256" key="4">
    <source>
        <dbReference type="PROSITE-ProRule" id="PRU00175"/>
    </source>
</evidence>
<dbReference type="GO" id="GO:0008270">
    <property type="term" value="F:zinc ion binding"/>
    <property type="evidence" value="ECO:0007669"/>
    <property type="project" value="UniProtKB-KW"/>
</dbReference>
<dbReference type="PANTHER" id="PTHR22791:SF6">
    <property type="entry name" value="RING-TYPE DOMAIN-CONTAINING PROTEIN"/>
    <property type="match status" value="1"/>
</dbReference>
<dbReference type="InterPro" id="IPR051435">
    <property type="entry name" value="RING_finger_E3_ubiq-ligases"/>
</dbReference>
<dbReference type="GeneID" id="113204784"/>
<dbReference type="AlphaFoldDB" id="A0A6J1S4I8"/>
<evidence type="ECO:0000256" key="5">
    <source>
        <dbReference type="SAM" id="MobiDB-lite"/>
    </source>
</evidence>
<dbReference type="GO" id="GO:0016567">
    <property type="term" value="P:protein ubiquitination"/>
    <property type="evidence" value="ECO:0007669"/>
    <property type="project" value="TreeGrafter"/>
</dbReference>
<keyword evidence="2 4" id="KW-0863">Zinc-finger</keyword>
<feature type="domain" description="RING-type" evidence="6">
    <location>
        <begin position="5"/>
        <end position="46"/>
    </location>
</feature>
<dbReference type="Gene3D" id="3.30.40.10">
    <property type="entry name" value="Zinc/RING finger domain, C3HC4 (zinc finger)"/>
    <property type="match status" value="1"/>
</dbReference>
<keyword evidence="7" id="KW-1185">Reference proteome</keyword>
<keyword evidence="3" id="KW-0862">Zinc</keyword>
<proteinExistence type="predicted"/>
<gene>
    <name evidence="8" type="primary">LOC113204784</name>
</gene>
<accession>A0A6J1S4I8</accession>
<name>A0A6J1S4I8_FRAOC</name>
<feature type="region of interest" description="Disordered" evidence="5">
    <location>
        <begin position="70"/>
        <end position="91"/>
    </location>
</feature>
<dbReference type="GO" id="GO:0061630">
    <property type="term" value="F:ubiquitin protein ligase activity"/>
    <property type="evidence" value="ECO:0007669"/>
    <property type="project" value="TreeGrafter"/>
</dbReference>
<sequence length="678" mass="74299">MTLKCDSCLLKFDLHSHRPKNLPCGHTICKECVENPTLGRKCPTCKKAFKQRRPHNLPDTAIVVRLLEDEDEPPSKKPKTENPELQQLQRGADAGRKVVEMLRLVVPQAVKALNRQLGLSITNLARVEAALERGMEPGAAGAVDTTADASDPLRLDEEEPLQLAEQLEASHRLLTSTKCTVAAEGEGGSAWTASVQPGGCGDILRLLLLLVSNANLAQQLASGKFQLATVNSEQVPDTQGEPKSVAESSQKEVGTTEQPTQQPAQQPPAIVLLPSPVKTGEEKECEIERSLKAGQPPGTVTKCITAQVMHTGQGPRIMLQGVQATEFTQDQLELVQTQVKQNLLQAQAKGNKASILGPTKFLVVMRPKSATPATPTQPPPKRSEATKVAVEPKPSQKLRADGQLGKVDDASAVPATPVAAYVGPPLISVLTITNQHLDNNGRLKVNDILRDVPQQWSTPRSLRDLKGEGSEDLLRVMGAHLEELQTSGEVQPSVMEEVLKMSALRRLEVKCTLSEKYPDLPLQLEELHINQATENQLRCLEHMPRLRSLTVLNYVGSNLTFPPSQHNRLLWLCVGFNAGHKFTMMSLIRAHASSVQELRVWCTPTDSNGKSFYFPDLGQELAACGLSALRRLVLDRRLEKSRCSHQAASCLLQRRTVRDALFPLPVEVFCTLCHRAEF</sequence>
<dbReference type="Proteomes" id="UP000504606">
    <property type="component" value="Unplaced"/>
</dbReference>
<dbReference type="SUPFAM" id="SSF57850">
    <property type="entry name" value="RING/U-box"/>
    <property type="match status" value="1"/>
</dbReference>
<evidence type="ECO:0000259" key="6">
    <source>
        <dbReference type="PROSITE" id="PS50089"/>
    </source>
</evidence>
<dbReference type="InterPro" id="IPR017907">
    <property type="entry name" value="Znf_RING_CS"/>
</dbReference>
<dbReference type="OrthoDB" id="784962at2759"/>
<dbReference type="PROSITE" id="PS00518">
    <property type="entry name" value="ZF_RING_1"/>
    <property type="match status" value="1"/>
</dbReference>
<dbReference type="InterPro" id="IPR013083">
    <property type="entry name" value="Znf_RING/FYVE/PHD"/>
</dbReference>
<keyword evidence="1" id="KW-0479">Metal-binding</keyword>
<organism evidence="7 8">
    <name type="scientific">Frankliniella occidentalis</name>
    <name type="common">Western flower thrips</name>
    <name type="synonym">Euthrips occidentalis</name>
    <dbReference type="NCBI Taxonomy" id="133901"/>
    <lineage>
        <taxon>Eukaryota</taxon>
        <taxon>Metazoa</taxon>
        <taxon>Ecdysozoa</taxon>
        <taxon>Arthropoda</taxon>
        <taxon>Hexapoda</taxon>
        <taxon>Insecta</taxon>
        <taxon>Pterygota</taxon>
        <taxon>Neoptera</taxon>
        <taxon>Paraneoptera</taxon>
        <taxon>Thysanoptera</taxon>
        <taxon>Terebrantia</taxon>
        <taxon>Thripoidea</taxon>
        <taxon>Thripidae</taxon>
        <taxon>Frankliniella</taxon>
    </lineage>
</organism>
<dbReference type="SMART" id="SM00184">
    <property type="entry name" value="RING"/>
    <property type="match status" value="1"/>
</dbReference>
<dbReference type="InterPro" id="IPR001841">
    <property type="entry name" value="Znf_RING"/>
</dbReference>
<feature type="compositionally biased region" description="Low complexity" evidence="5">
    <location>
        <begin position="255"/>
        <end position="269"/>
    </location>
</feature>
<evidence type="ECO:0000256" key="3">
    <source>
        <dbReference type="ARBA" id="ARBA00022833"/>
    </source>
</evidence>
<dbReference type="RefSeq" id="XP_026274100.2">
    <property type="nucleotide sequence ID" value="XM_026418315.2"/>
</dbReference>
<feature type="region of interest" description="Disordered" evidence="5">
    <location>
        <begin position="232"/>
        <end position="269"/>
    </location>
</feature>
<dbReference type="PROSITE" id="PS50089">
    <property type="entry name" value="ZF_RING_2"/>
    <property type="match status" value="1"/>
</dbReference>
<feature type="region of interest" description="Disordered" evidence="5">
    <location>
        <begin position="369"/>
        <end position="395"/>
    </location>
</feature>
<evidence type="ECO:0000313" key="8">
    <source>
        <dbReference type="RefSeq" id="XP_026274100.2"/>
    </source>
</evidence>
<dbReference type="PANTHER" id="PTHR22791">
    <property type="entry name" value="RING-TYPE DOMAIN-CONTAINING PROTEIN"/>
    <property type="match status" value="1"/>
</dbReference>
<evidence type="ECO:0000256" key="2">
    <source>
        <dbReference type="ARBA" id="ARBA00022771"/>
    </source>
</evidence>
<protein>
    <submittedName>
        <fullName evidence="8">Uncharacterized protein LOC113204784 isoform X1</fullName>
    </submittedName>
</protein>
<evidence type="ECO:0000256" key="1">
    <source>
        <dbReference type="ARBA" id="ARBA00022723"/>
    </source>
</evidence>
<feature type="compositionally biased region" description="Basic and acidic residues" evidence="5">
    <location>
        <begin position="73"/>
        <end position="82"/>
    </location>
</feature>
<reference evidence="8" key="1">
    <citation type="submission" date="2025-08" db="UniProtKB">
        <authorList>
            <consortium name="RefSeq"/>
        </authorList>
    </citation>
    <scope>IDENTIFICATION</scope>
    <source>
        <tissue evidence="8">Whole organism</tissue>
    </source>
</reference>
<evidence type="ECO:0000313" key="7">
    <source>
        <dbReference type="Proteomes" id="UP000504606"/>
    </source>
</evidence>